<evidence type="ECO:0000313" key="12">
    <source>
        <dbReference type="Proteomes" id="UP001243717"/>
    </source>
</evidence>
<evidence type="ECO:0000313" key="11">
    <source>
        <dbReference type="EMBL" id="MDQ8195514.1"/>
    </source>
</evidence>
<evidence type="ECO:0000256" key="1">
    <source>
        <dbReference type="ARBA" id="ARBA00003618"/>
    </source>
</evidence>
<dbReference type="CDD" id="cd03241">
    <property type="entry name" value="ABC_RecN"/>
    <property type="match status" value="1"/>
</dbReference>
<protein>
    <recommendedName>
        <fullName evidence="3 9">DNA repair protein RecN</fullName>
    </recommendedName>
    <alternativeName>
        <fullName evidence="8 9">Recombination protein N</fullName>
    </alternativeName>
</protein>
<gene>
    <name evidence="11" type="ORF">QEH59_13860</name>
</gene>
<dbReference type="Pfam" id="PF02463">
    <property type="entry name" value="SMC_N"/>
    <property type="match status" value="1"/>
</dbReference>
<organism evidence="11 12">
    <name type="scientific">Thalassobacterium sedimentorum</name>
    <dbReference type="NCBI Taxonomy" id="3041258"/>
    <lineage>
        <taxon>Bacteria</taxon>
        <taxon>Pseudomonadati</taxon>
        <taxon>Verrucomicrobiota</taxon>
        <taxon>Opitutia</taxon>
        <taxon>Puniceicoccales</taxon>
        <taxon>Coraliomargaritaceae</taxon>
        <taxon>Thalassobacterium</taxon>
    </lineage>
</organism>
<comment type="caution">
    <text evidence="11">The sequence shown here is derived from an EMBL/GenBank/DDBJ whole genome shotgun (WGS) entry which is preliminary data.</text>
</comment>
<evidence type="ECO:0000256" key="5">
    <source>
        <dbReference type="ARBA" id="ARBA00022763"/>
    </source>
</evidence>
<evidence type="ECO:0000256" key="7">
    <source>
        <dbReference type="ARBA" id="ARBA00023204"/>
    </source>
</evidence>
<name>A0ABU1ALF0_9BACT</name>
<dbReference type="Gene3D" id="3.40.50.300">
    <property type="entry name" value="P-loop containing nucleotide triphosphate hydrolases"/>
    <property type="match status" value="2"/>
</dbReference>
<dbReference type="InterPro" id="IPR003395">
    <property type="entry name" value="RecF/RecN/SMC_N"/>
</dbReference>
<keyword evidence="6" id="KW-0067">ATP-binding</keyword>
<dbReference type="RefSeq" id="WP_308985964.1">
    <property type="nucleotide sequence ID" value="NZ_JARXIC010000025.1"/>
</dbReference>
<dbReference type="SUPFAM" id="SSF52540">
    <property type="entry name" value="P-loop containing nucleoside triphosphate hydrolases"/>
    <property type="match status" value="1"/>
</dbReference>
<keyword evidence="5 9" id="KW-0227">DNA damage</keyword>
<proteinExistence type="inferred from homology"/>
<reference evidence="11 12" key="1">
    <citation type="submission" date="2023-04" db="EMBL/GenBank/DDBJ databases">
        <title>A novel bacteria isolated from coastal sediment.</title>
        <authorList>
            <person name="Liu X.-J."/>
            <person name="Du Z.-J."/>
        </authorList>
    </citation>
    <scope>NUCLEOTIDE SEQUENCE [LARGE SCALE GENOMIC DNA]</scope>
    <source>
        <strain evidence="11 12">SDUM461004</strain>
    </source>
</reference>
<dbReference type="PANTHER" id="PTHR11059">
    <property type="entry name" value="DNA REPAIR PROTEIN RECN"/>
    <property type="match status" value="1"/>
</dbReference>
<evidence type="ECO:0000256" key="6">
    <source>
        <dbReference type="ARBA" id="ARBA00022840"/>
    </source>
</evidence>
<evidence type="ECO:0000256" key="2">
    <source>
        <dbReference type="ARBA" id="ARBA00009441"/>
    </source>
</evidence>
<dbReference type="InterPro" id="IPR027417">
    <property type="entry name" value="P-loop_NTPase"/>
</dbReference>
<evidence type="ECO:0000256" key="3">
    <source>
        <dbReference type="ARBA" id="ARBA00021315"/>
    </source>
</evidence>
<feature type="domain" description="RecF/RecN/SMC N-terminal" evidence="10">
    <location>
        <begin position="2"/>
        <end position="511"/>
    </location>
</feature>
<dbReference type="InterPro" id="IPR004604">
    <property type="entry name" value="DNA_recomb/repair_RecN"/>
</dbReference>
<dbReference type="Proteomes" id="UP001243717">
    <property type="component" value="Unassembled WGS sequence"/>
</dbReference>
<dbReference type="PIRSF" id="PIRSF003128">
    <property type="entry name" value="RecN"/>
    <property type="match status" value="1"/>
</dbReference>
<evidence type="ECO:0000256" key="8">
    <source>
        <dbReference type="ARBA" id="ARBA00033408"/>
    </source>
</evidence>
<keyword evidence="4" id="KW-0547">Nucleotide-binding</keyword>
<sequence length="552" mass="60189">MLQHIRIKNLALLEEVTLEFESGFTSVTGETGAGKSVLLGALGLLSGARTDKGMIRQGQDLLEVEAALYFADVEVIDGLLESVGLPACEDGVLLLQRSVHRKKIPRIQVNGSMATLAQLQVLGESWIDFHGPGEPQKLFQEKRQLEMLDTYAGNIKALITFAEEYANWRSALREIEALETGDRLDADELEFVRQQIKKIDAVDVSEESIEELERDYTRMSSAQELVGLASACSEGLIGEQSINDQLGAVLLRLEELVELDDGSQSLLERARSLQLELQDLGEEVGQLAGDFDFDQEAIEAATERMSLWQELRRKYGGSVEAVLSKREELAQKIAIQGDLDGVLTQKRKAAAALEAELRKQAAKLTTGRKQAAKALAQKAADLLQALGFKKARLEIKLIADTKLHEHGDSHCQFLFAPNAGQDLQPLNKIASSGETARVMLALKTVLAEADATPLLVFDEVDANVGGEVGRAVGAELARLAKKHQVLCVTHLPQVASLAHNHYVVTKSQDENSTAVTIAPLGDSREARLEELARMLGDRKSASARAHAEELLG</sequence>
<evidence type="ECO:0000256" key="9">
    <source>
        <dbReference type="PIRNR" id="PIRNR003128"/>
    </source>
</evidence>
<evidence type="ECO:0000256" key="4">
    <source>
        <dbReference type="ARBA" id="ARBA00022741"/>
    </source>
</evidence>
<comment type="similarity">
    <text evidence="2 9">Belongs to the RecN family.</text>
</comment>
<comment type="function">
    <text evidence="1 9">May be involved in recombinational repair of damaged DNA.</text>
</comment>
<dbReference type="EMBL" id="JARXIC010000025">
    <property type="protein sequence ID" value="MDQ8195514.1"/>
    <property type="molecule type" value="Genomic_DNA"/>
</dbReference>
<keyword evidence="7 9" id="KW-0234">DNA repair</keyword>
<keyword evidence="12" id="KW-1185">Reference proteome</keyword>
<evidence type="ECO:0000259" key="10">
    <source>
        <dbReference type="Pfam" id="PF02463"/>
    </source>
</evidence>
<accession>A0ABU1ALF0</accession>
<dbReference type="PANTHER" id="PTHR11059:SF0">
    <property type="entry name" value="DNA REPAIR PROTEIN RECN"/>
    <property type="match status" value="1"/>
</dbReference>